<keyword evidence="4" id="KW-0456">Lyase</keyword>
<gene>
    <name evidence="6" type="ORF">A1D17_25725</name>
</gene>
<dbReference type="Pfam" id="PF04828">
    <property type="entry name" value="GFA"/>
    <property type="match status" value="1"/>
</dbReference>
<dbReference type="RefSeq" id="WP_063343224.1">
    <property type="nucleotide sequence ID" value="NZ_LUKJ01000003.1"/>
</dbReference>
<name>A0A161ZBX8_PSEFL</name>
<evidence type="ECO:0000256" key="3">
    <source>
        <dbReference type="ARBA" id="ARBA00022833"/>
    </source>
</evidence>
<evidence type="ECO:0000313" key="7">
    <source>
        <dbReference type="Proteomes" id="UP000076489"/>
    </source>
</evidence>
<dbReference type="GO" id="GO:0016846">
    <property type="term" value="F:carbon-sulfur lyase activity"/>
    <property type="evidence" value="ECO:0007669"/>
    <property type="project" value="InterPro"/>
</dbReference>
<dbReference type="PANTHER" id="PTHR33337:SF40">
    <property type="entry name" value="CENP-V_GFA DOMAIN-CONTAINING PROTEIN-RELATED"/>
    <property type="match status" value="1"/>
</dbReference>
<dbReference type="AlphaFoldDB" id="A0A161ZBX8"/>
<keyword evidence="3" id="KW-0862">Zinc</keyword>
<evidence type="ECO:0000256" key="1">
    <source>
        <dbReference type="ARBA" id="ARBA00005495"/>
    </source>
</evidence>
<dbReference type="GO" id="GO:0046872">
    <property type="term" value="F:metal ion binding"/>
    <property type="evidence" value="ECO:0007669"/>
    <property type="project" value="UniProtKB-KW"/>
</dbReference>
<dbReference type="PANTHER" id="PTHR33337">
    <property type="entry name" value="GFA DOMAIN-CONTAINING PROTEIN"/>
    <property type="match status" value="1"/>
</dbReference>
<protein>
    <submittedName>
        <fullName evidence="6">Aldehyde-activating protein</fullName>
    </submittedName>
</protein>
<dbReference type="OrthoDB" id="7765631at2"/>
<sequence>MKIMGGCHCGAVSYVVATDNLPPSYACHCLDCQTTSGSAFGLHALLPEDALQITGELSDYRYEGAHPASHHRLCAHCHTRIYNTTSAAPGMLVLRAGTLHNSAAIEPIAHIWVKRMQPWLQLAEGTPSWPESPTPEAFAQALQARQCSS</sequence>
<dbReference type="Gene3D" id="3.90.1590.10">
    <property type="entry name" value="glutathione-dependent formaldehyde- activating enzyme (gfa)"/>
    <property type="match status" value="1"/>
</dbReference>
<accession>A0A161ZBX8</accession>
<evidence type="ECO:0000256" key="4">
    <source>
        <dbReference type="ARBA" id="ARBA00023239"/>
    </source>
</evidence>
<dbReference type="SUPFAM" id="SSF51316">
    <property type="entry name" value="Mss4-like"/>
    <property type="match status" value="1"/>
</dbReference>
<evidence type="ECO:0000313" key="6">
    <source>
        <dbReference type="EMBL" id="KZN19392.1"/>
    </source>
</evidence>
<reference evidence="6 7" key="2">
    <citation type="journal article" date="2018" name="Nature">
        <title>Mutant phenotypes for thousands of bacterial genes of unknown function.</title>
        <authorList>
            <person name="Price M.N."/>
            <person name="Wetmore K.M."/>
            <person name="Waters R.J."/>
            <person name="Callaghan M."/>
            <person name="Ray J."/>
            <person name="Liu H."/>
            <person name="Kuehl J.V."/>
            <person name="Melnyk R.A."/>
            <person name="Lamson J.S."/>
            <person name="Suh Y."/>
            <person name="Carlson H.K."/>
            <person name="Esquivel Z."/>
            <person name="Sadeeshkumar H."/>
            <person name="Chakraborty R."/>
            <person name="Zane G.M."/>
            <person name="Rubin B.E."/>
            <person name="Wall J.D."/>
            <person name="Visel A."/>
            <person name="Bristow J."/>
            <person name="Blow M.J."/>
            <person name="Arkin A.P."/>
            <person name="Deutschbauer A.M."/>
        </authorList>
    </citation>
    <scope>NUCLEOTIDE SEQUENCE [LARGE SCALE GENOMIC DNA]</scope>
    <source>
        <strain evidence="6 7">FW300-N1B4</strain>
    </source>
</reference>
<feature type="domain" description="CENP-V/GFA" evidence="5">
    <location>
        <begin position="3"/>
        <end position="120"/>
    </location>
</feature>
<dbReference type="InterPro" id="IPR011057">
    <property type="entry name" value="Mss4-like_sf"/>
</dbReference>
<dbReference type="EMBL" id="LUKJ01000003">
    <property type="protein sequence ID" value="KZN19392.1"/>
    <property type="molecule type" value="Genomic_DNA"/>
</dbReference>
<comment type="similarity">
    <text evidence="1">Belongs to the Gfa family.</text>
</comment>
<keyword evidence="2" id="KW-0479">Metal-binding</keyword>
<organism evidence="6 7">
    <name type="scientific">Pseudomonas fluorescens</name>
    <dbReference type="NCBI Taxonomy" id="294"/>
    <lineage>
        <taxon>Bacteria</taxon>
        <taxon>Pseudomonadati</taxon>
        <taxon>Pseudomonadota</taxon>
        <taxon>Gammaproteobacteria</taxon>
        <taxon>Pseudomonadales</taxon>
        <taxon>Pseudomonadaceae</taxon>
        <taxon>Pseudomonas</taxon>
    </lineage>
</organism>
<dbReference type="PROSITE" id="PS51891">
    <property type="entry name" value="CENP_V_GFA"/>
    <property type="match status" value="1"/>
</dbReference>
<dbReference type="Proteomes" id="UP000076489">
    <property type="component" value="Unassembled WGS sequence"/>
</dbReference>
<dbReference type="InterPro" id="IPR006913">
    <property type="entry name" value="CENP-V/GFA"/>
</dbReference>
<comment type="caution">
    <text evidence="6">The sequence shown here is derived from an EMBL/GenBank/DDBJ whole genome shotgun (WGS) entry which is preliminary data.</text>
</comment>
<reference evidence="7" key="1">
    <citation type="submission" date="2016-03" db="EMBL/GenBank/DDBJ databases">
        <authorList>
            <person name="Ray J."/>
            <person name="Price M."/>
            <person name="Deutschbauer A."/>
        </authorList>
    </citation>
    <scope>NUCLEOTIDE SEQUENCE [LARGE SCALE GENOMIC DNA]</scope>
    <source>
        <strain evidence="7">FW300-N1B4</strain>
    </source>
</reference>
<evidence type="ECO:0000256" key="2">
    <source>
        <dbReference type="ARBA" id="ARBA00022723"/>
    </source>
</evidence>
<evidence type="ECO:0000259" key="5">
    <source>
        <dbReference type="PROSITE" id="PS51891"/>
    </source>
</evidence>
<proteinExistence type="inferred from homology"/>